<evidence type="ECO:0000313" key="4">
    <source>
        <dbReference type="EMBL" id="MCM1991716.1"/>
    </source>
</evidence>
<dbReference type="SUPFAM" id="SSF56436">
    <property type="entry name" value="C-type lectin-like"/>
    <property type="match status" value="1"/>
</dbReference>
<dbReference type="GO" id="GO:0120147">
    <property type="term" value="F:formylglycine-generating oxidase activity"/>
    <property type="evidence" value="ECO:0007669"/>
    <property type="project" value="TreeGrafter"/>
</dbReference>
<accession>A0A9J6P634</accession>
<dbReference type="Pfam" id="PF03781">
    <property type="entry name" value="FGE-sulfatase"/>
    <property type="match status" value="1"/>
</dbReference>
<keyword evidence="2" id="KW-0732">Signal</keyword>
<feature type="chain" id="PRO_5039953616" evidence="2">
    <location>
        <begin position="20"/>
        <end position="390"/>
    </location>
</feature>
<keyword evidence="5" id="KW-1185">Reference proteome</keyword>
<feature type="domain" description="Sulfatase-modifying factor enzyme-like" evidence="3">
    <location>
        <begin position="77"/>
        <end position="390"/>
    </location>
</feature>
<feature type="compositionally biased region" description="Basic and acidic residues" evidence="1">
    <location>
        <begin position="27"/>
        <end position="36"/>
    </location>
</feature>
<dbReference type="InterPro" id="IPR051043">
    <property type="entry name" value="Sulfatase_Mod_Factor_Kinase"/>
</dbReference>
<reference evidence="4" key="2">
    <citation type="submission" date="2021-04" db="EMBL/GenBank/DDBJ databases">
        <authorList>
            <person name="Dong X."/>
        </authorList>
    </citation>
    <scope>NUCLEOTIDE SEQUENCE</scope>
    <source>
        <strain evidence="4">ZWT</strain>
    </source>
</reference>
<sequence>MKKNLLTVLILSSVVFLFGCSTENKETDLPKDKKNSIEITDNSSSNNEKNNTETKDTGLSIDNKAGIEFVTLEDRGETFSISTAEITNDQYVNYLNSAYKDNKIVYNREKGEVETTDGYSMIQLSGSRVVKDHNKDGVFELDEMENPLNRCYIEYDKESDSFILVDPTKVDWNQYFDSSKYPNVVDSITDWAELNNGEGQFYGNGDTDKLLPTLEEIKKWPVTFIRYYGAREFADYYGYDLPTREEWIFAAKGGQDFGYATNDGNATDSSAWYNSQAPQQIHKGHAQAYDSIEPNPYGIYNLGGNVWEWTKEWAEWTPNERLGTVDRFFIDDEKRNPIIDESIEFSTQNQYKKSLIGGSFNYFDKTMSIDWTHAAYIHAGNDHFGFRVVK</sequence>
<gene>
    <name evidence="4" type="ORF">KDK92_18415</name>
</gene>
<name>A0A9J6P634_9CLOT</name>
<feature type="signal peptide" evidence="2">
    <location>
        <begin position="1"/>
        <end position="19"/>
    </location>
</feature>
<dbReference type="PANTHER" id="PTHR23150">
    <property type="entry name" value="SULFATASE MODIFYING FACTOR 1, 2"/>
    <property type="match status" value="1"/>
</dbReference>
<proteinExistence type="predicted"/>
<reference evidence="4" key="1">
    <citation type="journal article" date="2021" name="mSystems">
        <title>Bacteria and Archaea Synergistically Convert Glycine Betaine to Biogenic Methane in the Formosa Cold Seep of the South China Sea.</title>
        <authorList>
            <person name="Li L."/>
            <person name="Zhang W."/>
            <person name="Zhang S."/>
            <person name="Song L."/>
            <person name="Sun Q."/>
            <person name="Zhang H."/>
            <person name="Xiang H."/>
            <person name="Dong X."/>
        </authorList>
    </citation>
    <scope>NUCLEOTIDE SEQUENCE</scope>
    <source>
        <strain evidence="4">ZWT</strain>
    </source>
</reference>
<dbReference type="InterPro" id="IPR005532">
    <property type="entry name" value="SUMF_dom"/>
</dbReference>
<dbReference type="RefSeq" id="WP_250860857.1">
    <property type="nucleotide sequence ID" value="NZ_JAGSOJ010000004.1"/>
</dbReference>
<evidence type="ECO:0000256" key="2">
    <source>
        <dbReference type="SAM" id="SignalP"/>
    </source>
</evidence>
<organism evidence="4 5">
    <name type="scientific">Oceanirhabdus seepicola</name>
    <dbReference type="NCBI Taxonomy" id="2828781"/>
    <lineage>
        <taxon>Bacteria</taxon>
        <taxon>Bacillati</taxon>
        <taxon>Bacillota</taxon>
        <taxon>Clostridia</taxon>
        <taxon>Eubacteriales</taxon>
        <taxon>Clostridiaceae</taxon>
        <taxon>Oceanirhabdus</taxon>
    </lineage>
</organism>
<dbReference type="Gene3D" id="3.90.1580.10">
    <property type="entry name" value="paralog of FGE (formylglycine-generating enzyme)"/>
    <property type="match status" value="1"/>
</dbReference>
<evidence type="ECO:0000256" key="1">
    <source>
        <dbReference type="SAM" id="MobiDB-lite"/>
    </source>
</evidence>
<dbReference type="AlphaFoldDB" id="A0A9J6P634"/>
<dbReference type="InterPro" id="IPR042095">
    <property type="entry name" value="SUMF_sf"/>
</dbReference>
<dbReference type="InterPro" id="IPR016187">
    <property type="entry name" value="CTDL_fold"/>
</dbReference>
<comment type="caution">
    <text evidence="4">The sequence shown here is derived from an EMBL/GenBank/DDBJ whole genome shotgun (WGS) entry which is preliminary data.</text>
</comment>
<feature type="compositionally biased region" description="Low complexity" evidence="1">
    <location>
        <begin position="40"/>
        <end position="49"/>
    </location>
</feature>
<feature type="region of interest" description="Disordered" evidence="1">
    <location>
        <begin position="27"/>
        <end position="58"/>
    </location>
</feature>
<dbReference type="Proteomes" id="UP001056429">
    <property type="component" value="Unassembled WGS sequence"/>
</dbReference>
<evidence type="ECO:0000313" key="5">
    <source>
        <dbReference type="Proteomes" id="UP001056429"/>
    </source>
</evidence>
<evidence type="ECO:0000259" key="3">
    <source>
        <dbReference type="Pfam" id="PF03781"/>
    </source>
</evidence>
<protein>
    <submittedName>
        <fullName evidence="4">Formylglycine-generating enzyme family protein</fullName>
    </submittedName>
</protein>
<dbReference type="PANTHER" id="PTHR23150:SF19">
    <property type="entry name" value="FORMYLGLYCINE-GENERATING ENZYME"/>
    <property type="match status" value="1"/>
</dbReference>
<dbReference type="EMBL" id="JAGSOJ010000004">
    <property type="protein sequence ID" value="MCM1991716.1"/>
    <property type="molecule type" value="Genomic_DNA"/>
</dbReference>
<dbReference type="PROSITE" id="PS51257">
    <property type="entry name" value="PROKAR_LIPOPROTEIN"/>
    <property type="match status" value="1"/>
</dbReference>